<evidence type="ECO:0000313" key="1">
    <source>
        <dbReference type="EMBL" id="MDT0581718.1"/>
    </source>
</evidence>
<accession>A0AAW8QX33</accession>
<gene>
    <name evidence="1" type="ORF">RM544_04135</name>
</gene>
<evidence type="ECO:0000313" key="2">
    <source>
        <dbReference type="Proteomes" id="UP001249020"/>
    </source>
</evidence>
<reference evidence="1 2" key="1">
    <citation type="submission" date="2023-09" db="EMBL/GenBank/DDBJ databases">
        <authorList>
            <person name="Rey-Velasco X."/>
        </authorList>
    </citation>
    <scope>NUCLEOTIDE SEQUENCE [LARGE SCALE GENOMIC DNA]</scope>
    <source>
        <strain evidence="1 2">W409</strain>
    </source>
</reference>
<comment type="caution">
    <text evidence="1">The sequence shown here is derived from an EMBL/GenBank/DDBJ whole genome shotgun (WGS) entry which is preliminary data.</text>
</comment>
<keyword evidence="2" id="KW-1185">Reference proteome</keyword>
<dbReference type="AlphaFoldDB" id="A0AAW8QX33"/>
<organism evidence="1 2">
    <name type="scientific">Brumicola blandensis</name>
    <dbReference type="NCBI Taxonomy" id="3075611"/>
    <lineage>
        <taxon>Bacteria</taxon>
        <taxon>Pseudomonadati</taxon>
        <taxon>Pseudomonadota</taxon>
        <taxon>Gammaproteobacteria</taxon>
        <taxon>Alteromonadales</taxon>
        <taxon>Alteromonadaceae</taxon>
        <taxon>Brumicola</taxon>
    </lineage>
</organism>
<dbReference type="RefSeq" id="WP_311360496.1">
    <property type="nucleotide sequence ID" value="NZ_JAVRIE010000001.1"/>
</dbReference>
<dbReference type="EMBL" id="JAVRIE010000001">
    <property type="protein sequence ID" value="MDT0581718.1"/>
    <property type="molecule type" value="Genomic_DNA"/>
</dbReference>
<proteinExistence type="predicted"/>
<protein>
    <submittedName>
        <fullName evidence="1">Uncharacterized protein</fullName>
    </submittedName>
</protein>
<name>A0AAW8QX33_9ALTE</name>
<sequence>MENSLVISENYEQGNKAMACVLLLFYHLSEGGGFIGSETVYIDRDLFNGFDYINVSVADSNANEISEELLRTGAIIYLLCDLNDMVCEFPNEFLDSSFTKKVIDLLELKGCLIIPELNSIIKLFKAAESEFDYRKYYAALEIIYSKYVVGTFHKLCHA</sequence>
<dbReference type="Proteomes" id="UP001249020">
    <property type="component" value="Unassembled WGS sequence"/>
</dbReference>